<comment type="caution">
    <text evidence="13">The sequence shown here is derived from an EMBL/GenBank/DDBJ whole genome shotgun (WGS) entry which is preliminary data.</text>
</comment>
<proteinExistence type="predicted"/>
<dbReference type="PROSITE" id="PS50287">
    <property type="entry name" value="SRCR_2"/>
    <property type="match status" value="2"/>
</dbReference>
<evidence type="ECO:0000256" key="2">
    <source>
        <dbReference type="ARBA" id="ARBA00022692"/>
    </source>
</evidence>
<evidence type="ECO:0000256" key="9">
    <source>
        <dbReference type="PROSITE-ProRule" id="PRU00196"/>
    </source>
</evidence>
<dbReference type="EMBL" id="JAIWYP010000007">
    <property type="protein sequence ID" value="KAH3799810.1"/>
    <property type="molecule type" value="Genomic_DNA"/>
</dbReference>
<evidence type="ECO:0000256" key="8">
    <source>
        <dbReference type="ARBA" id="ARBA00023180"/>
    </source>
</evidence>
<keyword evidence="3" id="KW-0732">Signal</keyword>
<gene>
    <name evidence="13" type="ORF">DPMN_153426</name>
</gene>
<dbReference type="InterPro" id="IPR001190">
    <property type="entry name" value="SRCR"/>
</dbReference>
<dbReference type="SMART" id="SM00202">
    <property type="entry name" value="SR"/>
    <property type="match status" value="2"/>
</dbReference>
<dbReference type="PRINTS" id="PR00258">
    <property type="entry name" value="SPERACTRCPTR"/>
</dbReference>
<name>A0A9D4FJC1_DREPO</name>
<dbReference type="InterPro" id="IPR001507">
    <property type="entry name" value="ZP_dom"/>
</dbReference>
<dbReference type="PANTHER" id="PTHR48071">
    <property type="entry name" value="SRCR DOMAIN-CONTAINING PROTEIN"/>
    <property type="match status" value="1"/>
</dbReference>
<dbReference type="PROSITE" id="PS51034">
    <property type="entry name" value="ZP_2"/>
    <property type="match status" value="1"/>
</dbReference>
<feature type="compositionally biased region" description="Polar residues" evidence="10">
    <location>
        <begin position="585"/>
        <end position="607"/>
    </location>
</feature>
<feature type="domain" description="SRCR" evidence="11">
    <location>
        <begin position="173"/>
        <end position="276"/>
    </location>
</feature>
<keyword evidence="6" id="KW-0472">Membrane</keyword>
<dbReference type="GO" id="GO:0016020">
    <property type="term" value="C:membrane"/>
    <property type="evidence" value="ECO:0007669"/>
    <property type="project" value="UniProtKB-SubCell"/>
</dbReference>
<evidence type="ECO:0000256" key="7">
    <source>
        <dbReference type="ARBA" id="ARBA00023157"/>
    </source>
</evidence>
<dbReference type="FunFam" id="3.10.250.10:FF:000001">
    <property type="entry name" value="Lysyl oxidase 4 isoform X1"/>
    <property type="match status" value="1"/>
</dbReference>
<dbReference type="Gene3D" id="3.10.250.10">
    <property type="entry name" value="SRCR-like domain"/>
    <property type="match status" value="2"/>
</dbReference>
<organism evidence="13 14">
    <name type="scientific">Dreissena polymorpha</name>
    <name type="common">Zebra mussel</name>
    <name type="synonym">Mytilus polymorpha</name>
    <dbReference type="NCBI Taxonomy" id="45954"/>
    <lineage>
        <taxon>Eukaryota</taxon>
        <taxon>Metazoa</taxon>
        <taxon>Spiralia</taxon>
        <taxon>Lophotrochozoa</taxon>
        <taxon>Mollusca</taxon>
        <taxon>Bivalvia</taxon>
        <taxon>Autobranchia</taxon>
        <taxon>Heteroconchia</taxon>
        <taxon>Euheterodonta</taxon>
        <taxon>Imparidentia</taxon>
        <taxon>Neoheterodontei</taxon>
        <taxon>Myida</taxon>
        <taxon>Dreissenoidea</taxon>
        <taxon>Dreissenidae</taxon>
        <taxon>Dreissena</taxon>
    </lineage>
</organism>
<evidence type="ECO:0000256" key="3">
    <source>
        <dbReference type="ARBA" id="ARBA00022729"/>
    </source>
</evidence>
<dbReference type="PANTHER" id="PTHR48071:SF18">
    <property type="entry name" value="DELETED IN MALIGNANT BRAIN TUMORS 1 PROTEIN-RELATED"/>
    <property type="match status" value="1"/>
</dbReference>
<dbReference type="Pfam" id="PF00100">
    <property type="entry name" value="Zona_pellucida"/>
    <property type="match status" value="1"/>
</dbReference>
<evidence type="ECO:0000256" key="6">
    <source>
        <dbReference type="ARBA" id="ARBA00023136"/>
    </source>
</evidence>
<evidence type="ECO:0000256" key="10">
    <source>
        <dbReference type="SAM" id="MobiDB-lite"/>
    </source>
</evidence>
<dbReference type="OrthoDB" id="10063988at2759"/>
<reference evidence="13" key="1">
    <citation type="journal article" date="2019" name="bioRxiv">
        <title>The Genome of the Zebra Mussel, Dreissena polymorpha: A Resource for Invasive Species Research.</title>
        <authorList>
            <person name="McCartney M.A."/>
            <person name="Auch B."/>
            <person name="Kono T."/>
            <person name="Mallez S."/>
            <person name="Zhang Y."/>
            <person name="Obille A."/>
            <person name="Becker A."/>
            <person name="Abrahante J.E."/>
            <person name="Garbe J."/>
            <person name="Badalamenti J.P."/>
            <person name="Herman A."/>
            <person name="Mangelson H."/>
            <person name="Liachko I."/>
            <person name="Sullivan S."/>
            <person name="Sone E.D."/>
            <person name="Koren S."/>
            <person name="Silverstein K.A.T."/>
            <person name="Beckman K.B."/>
            <person name="Gohl D.M."/>
        </authorList>
    </citation>
    <scope>NUCLEOTIDE SEQUENCE</scope>
    <source>
        <strain evidence="13">Duluth1</strain>
        <tissue evidence="13">Whole animal</tissue>
    </source>
</reference>
<accession>A0A9D4FJC1</accession>
<dbReference type="SMART" id="SM00241">
    <property type="entry name" value="ZP"/>
    <property type="match status" value="1"/>
</dbReference>
<dbReference type="Pfam" id="PF23344">
    <property type="entry name" value="ZP-N"/>
    <property type="match status" value="1"/>
</dbReference>
<feature type="disulfide bond" evidence="9">
    <location>
        <begin position="245"/>
        <end position="255"/>
    </location>
</feature>
<reference evidence="13" key="2">
    <citation type="submission" date="2020-11" db="EMBL/GenBank/DDBJ databases">
        <authorList>
            <person name="McCartney M.A."/>
            <person name="Auch B."/>
            <person name="Kono T."/>
            <person name="Mallez S."/>
            <person name="Becker A."/>
            <person name="Gohl D.M."/>
            <person name="Silverstein K.A.T."/>
            <person name="Koren S."/>
            <person name="Bechman K.B."/>
            <person name="Herman A."/>
            <person name="Abrahante J.E."/>
            <person name="Garbe J."/>
        </authorList>
    </citation>
    <scope>NUCLEOTIDE SEQUENCE</scope>
    <source>
        <strain evidence="13">Duluth1</strain>
        <tissue evidence="13">Whole animal</tissue>
    </source>
</reference>
<feature type="domain" description="SRCR" evidence="11">
    <location>
        <begin position="34"/>
        <end position="140"/>
    </location>
</feature>
<evidence type="ECO:0000256" key="4">
    <source>
        <dbReference type="ARBA" id="ARBA00022737"/>
    </source>
</evidence>
<feature type="domain" description="ZP" evidence="12">
    <location>
        <begin position="291"/>
        <end position="537"/>
    </location>
</feature>
<dbReference type="Gene3D" id="2.60.40.4100">
    <property type="entry name" value="Zona pellucida, ZP-C domain"/>
    <property type="match status" value="1"/>
</dbReference>
<comment type="subcellular location">
    <subcellularLocation>
        <location evidence="1">Membrane</location>
        <topology evidence="1">Single-pass membrane protein</topology>
    </subcellularLocation>
</comment>
<dbReference type="InterPro" id="IPR055356">
    <property type="entry name" value="ZP-N"/>
</dbReference>
<protein>
    <submittedName>
        <fullName evidence="13">Uncharacterized protein</fullName>
    </submittedName>
</protein>
<evidence type="ECO:0000259" key="12">
    <source>
        <dbReference type="PROSITE" id="PS51034"/>
    </source>
</evidence>
<keyword evidence="4" id="KW-0677">Repeat</keyword>
<feature type="disulfide bond" evidence="9">
    <location>
        <begin position="108"/>
        <end position="118"/>
    </location>
</feature>
<sequence>MMKMGRLSLYYSSMLIIGIKIIQECVGQSSNGDIRLIDGGRPSQSQGRVEVFYNGTWGTVCDDNWIDQNNAIVVCRQMNSPSPNGGVWVNSTRFGAGSDPILLDDVGCAATEQRLADCQHRGWGLSSGCDHSEDVGVICPVSAVTSSGTPSPTTTKAPVIPDTGNCTTPDRTIRLKGPSNMPGVGVVQLLRNNTWGNICDNGWGFNNAKVVCRMLCFNPNTALAGSVNFDTSTITEKMVIKSVTCTGNEANISACTQAPWADGSCSTSEMAKVTCTPLDNSAPTRPEPILECSNGLLRASFNKSRDVHLEPKHLQVANSTGSSCTASTDESDQYVSISIPFDECNTLRTYNATHIIYKNVIMYLPTFTSGAVSNTNTYMVQVQCELPRDPIADKPILPLTETVTQVAQGQFIVNMHFFRNNSFVTAVTNFPLEIPLGEWLNSALSLEDVDKNLHMVVPNCYATPSSSRNDLTRYPLFTDKCVNDQTVGFFPINDTWFGYRWQTFKFVQFPAVHIHCDAYVCAKDDPSPECDRSCLPANTTTPSSGRRKRDWNAMPPTLVHVSSGTLLVYKTEQPPLIERPPLPVQPSTTQRPETTPAPGSTVAQVEHSTARSSTSSTSDKPEISNAAHVTTPADRPFNVPLVVESGARKLSSSVNCVTIFSSFVILTLILT</sequence>
<keyword evidence="2" id="KW-0812">Transmembrane</keyword>
<dbReference type="SUPFAM" id="SSF56487">
    <property type="entry name" value="SRCR-like"/>
    <property type="match status" value="2"/>
</dbReference>
<evidence type="ECO:0000313" key="14">
    <source>
        <dbReference type="Proteomes" id="UP000828390"/>
    </source>
</evidence>
<evidence type="ECO:0000259" key="11">
    <source>
        <dbReference type="PROSITE" id="PS50287"/>
    </source>
</evidence>
<dbReference type="Pfam" id="PF00530">
    <property type="entry name" value="SRCR"/>
    <property type="match status" value="2"/>
</dbReference>
<evidence type="ECO:0000313" key="13">
    <source>
        <dbReference type="EMBL" id="KAH3799810.1"/>
    </source>
</evidence>
<dbReference type="AlphaFoldDB" id="A0A9D4FJC1"/>
<dbReference type="Gene3D" id="2.60.40.3210">
    <property type="entry name" value="Zona pellucida, ZP-N domain"/>
    <property type="match status" value="1"/>
</dbReference>
<keyword evidence="7 9" id="KW-1015">Disulfide bond</keyword>
<dbReference type="InterPro" id="IPR042235">
    <property type="entry name" value="ZP-C_dom"/>
</dbReference>
<evidence type="ECO:0000256" key="5">
    <source>
        <dbReference type="ARBA" id="ARBA00022989"/>
    </source>
</evidence>
<keyword evidence="5" id="KW-1133">Transmembrane helix</keyword>
<dbReference type="FunFam" id="3.10.250.10:FF:000016">
    <property type="entry name" value="Scavenger receptor cysteine-rich protein type 12"/>
    <property type="match status" value="1"/>
</dbReference>
<dbReference type="InterPro" id="IPR055355">
    <property type="entry name" value="ZP-C"/>
</dbReference>
<evidence type="ECO:0000256" key="1">
    <source>
        <dbReference type="ARBA" id="ARBA00004167"/>
    </source>
</evidence>
<feature type="region of interest" description="Disordered" evidence="10">
    <location>
        <begin position="576"/>
        <end position="631"/>
    </location>
</feature>
<dbReference type="InterPro" id="IPR036772">
    <property type="entry name" value="SRCR-like_dom_sf"/>
</dbReference>
<keyword evidence="14" id="KW-1185">Reference proteome</keyword>
<comment type="caution">
    <text evidence="9">Lacks conserved residue(s) required for the propagation of feature annotation.</text>
</comment>
<dbReference type="Proteomes" id="UP000828390">
    <property type="component" value="Unassembled WGS sequence"/>
</dbReference>
<keyword evidence="8" id="KW-0325">Glycoprotein</keyword>